<dbReference type="Gene3D" id="3.30.1490.120">
    <property type="entry name" value="RNA polymerase Rpb7-like, N-terminal domain"/>
    <property type="match status" value="1"/>
</dbReference>
<evidence type="ECO:0000256" key="1">
    <source>
        <dbReference type="ARBA" id="ARBA00004123"/>
    </source>
</evidence>
<sequence>MFIESELTWTIAISPCHMKSGLHIQRALLQKLLADFDKVKVSESHGYFICVTTVEEIGEGRLWEGKGYLAYKVRFRCLTFKPQKGEIGFAVVTGEFQEKGVMCSFGPIEQAFLSWKYLKDQFELVAGKDREPAHYLGKDGSVIKTGSVIRAEIVDYKYHSGSCEFTSVCKLKGIEKRAWEDKSIPQTQPGGGDWGAQLGAEGNECGWGTTSVANGKEAGGWGGDNDNGGGADWGVPLPQENGGWGASAGGNNPTNGAWGDSPAKLNDGFGDVPGQKGNGGGGWGSSPPKKSGTDGGWGGDTAVETTDVWDSAPKTGATASPGGWESSHAKKTKTGANDAAETEKKSFENDGWGDTAPGSGAWETVAAEDTGGGWGD</sequence>
<evidence type="ECO:0000313" key="7">
    <source>
        <dbReference type="EMBL" id="KAL3697049.1"/>
    </source>
</evidence>
<comment type="caution">
    <text evidence="7">The sequence shown here is derived from an EMBL/GenBank/DDBJ whole genome shotgun (WGS) entry which is preliminary data.</text>
</comment>
<feature type="domain" description="RNA polymerase Rpb7-like N-terminal" evidence="6">
    <location>
        <begin position="9"/>
        <end position="66"/>
    </location>
</feature>
<evidence type="ECO:0000256" key="4">
    <source>
        <dbReference type="ARBA" id="ARBA00023163"/>
    </source>
</evidence>
<feature type="region of interest" description="Disordered" evidence="5">
    <location>
        <begin position="208"/>
        <end position="376"/>
    </location>
</feature>
<dbReference type="FunFam" id="3.30.1490.120:FF:000001">
    <property type="entry name" value="DNA-directed RNA polymerase II subunit RPB7"/>
    <property type="match status" value="1"/>
</dbReference>
<proteinExistence type="inferred from homology"/>
<reference evidence="7 8" key="1">
    <citation type="submission" date="2024-09" db="EMBL/GenBank/DDBJ databases">
        <title>Chromosome-scale assembly of Riccia sorocarpa.</title>
        <authorList>
            <person name="Paukszto L."/>
        </authorList>
    </citation>
    <scope>NUCLEOTIDE SEQUENCE [LARGE SCALE GENOMIC DNA]</scope>
    <source>
        <strain evidence="7">LP-2024</strain>
        <tissue evidence="7">Aerial parts of the thallus</tissue>
    </source>
</reference>
<keyword evidence="4" id="KW-0804">Transcription</keyword>
<evidence type="ECO:0000256" key="5">
    <source>
        <dbReference type="SAM" id="MobiDB-lite"/>
    </source>
</evidence>
<dbReference type="EMBL" id="JBJQOH010000002">
    <property type="protein sequence ID" value="KAL3697049.1"/>
    <property type="molecule type" value="Genomic_DNA"/>
</dbReference>
<dbReference type="AlphaFoldDB" id="A0ABD3I3G4"/>
<evidence type="ECO:0000256" key="3">
    <source>
        <dbReference type="ARBA" id="ARBA00022478"/>
    </source>
</evidence>
<dbReference type="InterPro" id="IPR012340">
    <property type="entry name" value="NA-bd_OB-fold"/>
</dbReference>
<accession>A0ABD3I3G4</accession>
<organism evidence="7 8">
    <name type="scientific">Riccia sorocarpa</name>
    <dbReference type="NCBI Taxonomy" id="122646"/>
    <lineage>
        <taxon>Eukaryota</taxon>
        <taxon>Viridiplantae</taxon>
        <taxon>Streptophyta</taxon>
        <taxon>Embryophyta</taxon>
        <taxon>Marchantiophyta</taxon>
        <taxon>Marchantiopsida</taxon>
        <taxon>Marchantiidae</taxon>
        <taxon>Marchantiales</taxon>
        <taxon>Ricciaceae</taxon>
        <taxon>Riccia</taxon>
    </lineage>
</organism>
<dbReference type="Gene3D" id="2.40.50.140">
    <property type="entry name" value="Nucleic acid-binding proteins"/>
    <property type="match status" value="1"/>
</dbReference>
<evidence type="ECO:0000313" key="8">
    <source>
        <dbReference type="Proteomes" id="UP001633002"/>
    </source>
</evidence>
<gene>
    <name evidence="7" type="ORF">R1sor_011125</name>
</gene>
<dbReference type="Pfam" id="PF03876">
    <property type="entry name" value="SHS2_Rpb7-N"/>
    <property type="match status" value="1"/>
</dbReference>
<dbReference type="InterPro" id="IPR045113">
    <property type="entry name" value="Rpb7-like"/>
</dbReference>
<evidence type="ECO:0000256" key="2">
    <source>
        <dbReference type="ARBA" id="ARBA00009307"/>
    </source>
</evidence>
<name>A0ABD3I3G4_9MARC</name>
<dbReference type="GO" id="GO:0005634">
    <property type="term" value="C:nucleus"/>
    <property type="evidence" value="ECO:0007669"/>
    <property type="project" value="UniProtKB-SubCell"/>
</dbReference>
<dbReference type="PANTHER" id="PTHR12709:SF4">
    <property type="entry name" value="DNA-DIRECTED RNA POLYMERASE II SUBUNIT RPB7"/>
    <property type="match status" value="1"/>
</dbReference>
<evidence type="ECO:0000259" key="6">
    <source>
        <dbReference type="Pfam" id="PF03876"/>
    </source>
</evidence>
<dbReference type="GO" id="GO:0000428">
    <property type="term" value="C:DNA-directed RNA polymerase complex"/>
    <property type="evidence" value="ECO:0007669"/>
    <property type="project" value="UniProtKB-KW"/>
</dbReference>
<feature type="compositionally biased region" description="Gly residues" evidence="5">
    <location>
        <begin position="217"/>
        <end position="232"/>
    </location>
</feature>
<dbReference type="InterPro" id="IPR005576">
    <property type="entry name" value="Rpb7-like_N"/>
</dbReference>
<dbReference type="PANTHER" id="PTHR12709">
    <property type="entry name" value="DNA-DIRECTED RNA POLYMERASE II, III"/>
    <property type="match status" value="1"/>
</dbReference>
<comment type="similarity">
    <text evidence="2">Belongs to the eukaryotic RPB7/RPC8 RNA polymerase subunit family.</text>
</comment>
<dbReference type="Proteomes" id="UP001633002">
    <property type="component" value="Unassembled WGS sequence"/>
</dbReference>
<keyword evidence="8" id="KW-1185">Reference proteome</keyword>
<dbReference type="InterPro" id="IPR036898">
    <property type="entry name" value="RNA_pol_Rpb7-like_N_sf"/>
</dbReference>
<keyword evidence="3" id="KW-0240">DNA-directed RNA polymerase</keyword>
<dbReference type="SUPFAM" id="SSF88798">
    <property type="entry name" value="N-terminal, heterodimerisation domain of RBP7 (RpoE)"/>
    <property type="match status" value="1"/>
</dbReference>
<comment type="subcellular location">
    <subcellularLocation>
        <location evidence="1">Nucleus</location>
    </subcellularLocation>
</comment>
<protein>
    <recommendedName>
        <fullName evidence="6">RNA polymerase Rpb7-like N-terminal domain-containing protein</fullName>
    </recommendedName>
</protein>